<proteinExistence type="predicted"/>
<accession>A0A1B0BIN1</accession>
<dbReference type="AlphaFoldDB" id="A0A1B0BIN1"/>
<organism evidence="1 2">
    <name type="scientific">Glossina palpalis gambiensis</name>
    <dbReference type="NCBI Taxonomy" id="67801"/>
    <lineage>
        <taxon>Eukaryota</taxon>
        <taxon>Metazoa</taxon>
        <taxon>Ecdysozoa</taxon>
        <taxon>Arthropoda</taxon>
        <taxon>Hexapoda</taxon>
        <taxon>Insecta</taxon>
        <taxon>Pterygota</taxon>
        <taxon>Neoptera</taxon>
        <taxon>Endopterygota</taxon>
        <taxon>Diptera</taxon>
        <taxon>Brachycera</taxon>
        <taxon>Muscomorpha</taxon>
        <taxon>Hippoboscoidea</taxon>
        <taxon>Glossinidae</taxon>
        <taxon>Glossina</taxon>
    </lineage>
</organism>
<dbReference type="EMBL" id="JXJN01015021">
    <property type="status" value="NOT_ANNOTATED_CDS"/>
    <property type="molecule type" value="Genomic_DNA"/>
</dbReference>
<dbReference type="STRING" id="67801.A0A1B0BIN1"/>
<name>A0A1B0BIN1_9MUSC</name>
<dbReference type="VEuPathDB" id="VectorBase:GPPI031375"/>
<dbReference type="Proteomes" id="UP000092460">
    <property type="component" value="Unassembled WGS sequence"/>
</dbReference>
<keyword evidence="2" id="KW-1185">Reference proteome</keyword>
<sequence>MERKAHHACGMGSGLGANSNGIAAVYEAISYHRISMVWQGLCCRPSPPSLGACPPPPPPPNFDLSSMGFDDCTDGRSALSYCRYPKPKNPTLRTGPAPFKPTQFGFGLDLVFSPLRKCSIINTNATSHRISIAVEATDDTAVALRLGTASSLAENTGELEHSD</sequence>
<dbReference type="EnsemblMetazoa" id="GPPI031375-RA">
    <property type="protein sequence ID" value="GPPI031375-PA"/>
    <property type="gene ID" value="GPPI031375"/>
</dbReference>
<evidence type="ECO:0000313" key="2">
    <source>
        <dbReference type="Proteomes" id="UP000092460"/>
    </source>
</evidence>
<reference evidence="1" key="2">
    <citation type="submission" date="2020-05" db="UniProtKB">
        <authorList>
            <consortium name="EnsemblMetazoa"/>
        </authorList>
    </citation>
    <scope>IDENTIFICATION</scope>
    <source>
        <strain evidence="1">IAEA</strain>
    </source>
</reference>
<evidence type="ECO:0000313" key="1">
    <source>
        <dbReference type="EnsemblMetazoa" id="GPPI031375-PA"/>
    </source>
</evidence>
<protein>
    <submittedName>
        <fullName evidence="1">Uncharacterized protein</fullName>
    </submittedName>
</protein>
<reference evidence="2" key="1">
    <citation type="submission" date="2015-01" db="EMBL/GenBank/DDBJ databases">
        <authorList>
            <person name="Aksoy S."/>
            <person name="Warren W."/>
            <person name="Wilson R.K."/>
        </authorList>
    </citation>
    <scope>NUCLEOTIDE SEQUENCE [LARGE SCALE GENOMIC DNA]</scope>
    <source>
        <strain evidence="2">IAEA</strain>
    </source>
</reference>